<dbReference type="InterPro" id="IPR027417">
    <property type="entry name" value="P-loop_NTPase"/>
</dbReference>
<dbReference type="PANTHER" id="PTHR39184">
    <property type="match status" value="1"/>
</dbReference>
<protein>
    <submittedName>
        <fullName evidence="1">Phage terminase, large subunit, PBSX family</fullName>
    </submittedName>
</protein>
<dbReference type="NCBIfam" id="TIGR01547">
    <property type="entry name" value="phage_term_2"/>
    <property type="match status" value="1"/>
</dbReference>
<evidence type="ECO:0000313" key="1">
    <source>
        <dbReference type="EMBL" id="SFW37555.1"/>
    </source>
</evidence>
<sequence>MTITEFSPKQRFVMKWWNMHDYNRRDAIIADGAVRSGKTLSMSLGFLFWAAERFDGGAFAMCGKTITSLRRNVITPMIPILEGYGFTVREKISGNYFDFTWNGRTNRVYLFGGRDESSAALIQGMTLSGVFFDEVALMPRSFVEQALARCSVSGSKMWFNCNPDNPSHWFYNEWIKKRREKNALYLHFTMDDNPSLSEKVRERYRRMYSGTFYDRFVLGKWTASQGVVYPMFSEKDHVFSGEVDCERYIISCDYGTVNPASFGLWGLHNGVWHRLREYYYSSKREGISRTDEEHYAALEELAGNRRIEKVIVDPSAASFIECIRRHGRFHAVKADNDVVSGIRQVSTALKQGRLRFHESCKDILREFTLYSWNEKAGADVPIKENDHAMDDMRYFVADMVSQQGADEPIALSVAR</sequence>
<gene>
    <name evidence="1" type="ORF">SAMN02910280_2172</name>
</gene>
<dbReference type="Pfam" id="PF03237">
    <property type="entry name" value="Terminase_6N"/>
    <property type="match status" value="1"/>
</dbReference>
<evidence type="ECO:0000313" key="2">
    <source>
        <dbReference type="Proteomes" id="UP000183461"/>
    </source>
</evidence>
<dbReference type="AlphaFoldDB" id="A0A1K1NQN3"/>
<dbReference type="Proteomes" id="UP000183461">
    <property type="component" value="Unassembled WGS sequence"/>
</dbReference>
<dbReference type="RefSeq" id="WP_242940111.1">
    <property type="nucleotide sequence ID" value="NZ_FPIP01000005.1"/>
</dbReference>
<name>A0A1K1NQN3_RUMFL</name>
<organism evidence="1 2">
    <name type="scientific">Ruminococcus flavefaciens</name>
    <dbReference type="NCBI Taxonomy" id="1265"/>
    <lineage>
        <taxon>Bacteria</taxon>
        <taxon>Bacillati</taxon>
        <taxon>Bacillota</taxon>
        <taxon>Clostridia</taxon>
        <taxon>Eubacteriales</taxon>
        <taxon>Oscillospiraceae</taxon>
        <taxon>Ruminococcus</taxon>
    </lineage>
</organism>
<dbReference type="Gene3D" id="3.30.420.280">
    <property type="match status" value="1"/>
</dbReference>
<dbReference type="InterPro" id="IPR006437">
    <property type="entry name" value="Phage_terminase_lsu"/>
</dbReference>
<dbReference type="Gene3D" id="3.40.50.300">
    <property type="entry name" value="P-loop containing nucleotide triphosphate hydrolases"/>
    <property type="match status" value="1"/>
</dbReference>
<dbReference type="InterPro" id="IPR052380">
    <property type="entry name" value="Viral_DNA_packaging_terminase"/>
</dbReference>
<dbReference type="PANTHER" id="PTHR39184:SF1">
    <property type="entry name" value="PBSX PHAGE TERMINASE LARGE SUBUNIT"/>
    <property type="match status" value="1"/>
</dbReference>
<reference evidence="1 2" key="1">
    <citation type="submission" date="2016-11" db="EMBL/GenBank/DDBJ databases">
        <authorList>
            <person name="Jaros S."/>
            <person name="Januszkiewicz K."/>
            <person name="Wedrychowicz H."/>
        </authorList>
    </citation>
    <scope>NUCLEOTIDE SEQUENCE [LARGE SCALE GENOMIC DNA]</scope>
    <source>
        <strain evidence="1 2">YL228</strain>
    </source>
</reference>
<dbReference type="EMBL" id="FPIP01000005">
    <property type="protein sequence ID" value="SFW37555.1"/>
    <property type="molecule type" value="Genomic_DNA"/>
</dbReference>
<proteinExistence type="predicted"/>
<accession>A0A1K1NQN3</accession>